<feature type="signal peptide" evidence="1">
    <location>
        <begin position="1"/>
        <end position="22"/>
    </location>
</feature>
<evidence type="ECO:0000259" key="2">
    <source>
        <dbReference type="PROSITE" id="PS51820"/>
    </source>
</evidence>
<dbReference type="PROSITE" id="PS51820">
    <property type="entry name" value="PA14"/>
    <property type="match status" value="1"/>
</dbReference>
<proteinExistence type="predicted"/>
<dbReference type="Proteomes" id="UP001360560">
    <property type="component" value="Unassembled WGS sequence"/>
</dbReference>
<reference evidence="3 4" key="1">
    <citation type="journal article" date="2023" name="Elife">
        <title>Identification of key yeast species and microbe-microbe interactions impacting larval growth of Drosophila in the wild.</title>
        <authorList>
            <person name="Mure A."/>
            <person name="Sugiura Y."/>
            <person name="Maeda R."/>
            <person name="Honda K."/>
            <person name="Sakurai N."/>
            <person name="Takahashi Y."/>
            <person name="Watada M."/>
            <person name="Katoh T."/>
            <person name="Gotoh A."/>
            <person name="Gotoh Y."/>
            <person name="Taniguchi I."/>
            <person name="Nakamura K."/>
            <person name="Hayashi T."/>
            <person name="Katayama T."/>
            <person name="Uemura T."/>
            <person name="Hattori Y."/>
        </authorList>
    </citation>
    <scope>NUCLEOTIDE SEQUENCE [LARGE SCALE GENOMIC DNA]</scope>
    <source>
        <strain evidence="3 4">SC-9</strain>
    </source>
</reference>
<sequence length="432" mass="44835">MWFKSLFSSLALVQVFATLASATDGDLDNRGAIHESTGCWISSSYTSEGFYARFYNYTFDQAYDEAFVEYGYADYGKLIATAENVKDIDILYPTTPAGVLYGDIYGDNLTISNFTLILTGYFYAKETGYYNFDFHTTDDAVVLYFASDAAFDCCNSKTLSTHANFSDSVIYTTGSIASDGLDYDASRQTYLEGGYYYPTRIDYINIVHYANLQLTVTYPNGEKVTTFGDSVYQFDEEDSTCVTVTPSAPARCTRSTIHSTFVASTSKSAAASPSSGSSSSSVAVASTSSTSATVAAEASTSSSAAVVVESSAATAIATEASSSSSSSSSAAVVVESSAASSSAATAIATEASSSSSSSAAVVVESSASSSSATVAAEASTSSSTTSSATVAIETSASASSTASVQSYEGAASRVNSLSASILAFFISCVFLF</sequence>
<dbReference type="InterPro" id="IPR018871">
    <property type="entry name" value="GLEYA_adhesin_domain"/>
</dbReference>
<evidence type="ECO:0000256" key="1">
    <source>
        <dbReference type="SAM" id="SignalP"/>
    </source>
</evidence>
<keyword evidence="1" id="KW-0732">Signal</keyword>
<dbReference type="GeneID" id="90073464"/>
<evidence type="ECO:0000313" key="3">
    <source>
        <dbReference type="EMBL" id="GMM35485.1"/>
    </source>
</evidence>
<feature type="chain" id="PRO_5043842845" evidence="1">
    <location>
        <begin position="23"/>
        <end position="432"/>
    </location>
</feature>
<comment type="caution">
    <text evidence="3">The sequence shown here is derived from an EMBL/GenBank/DDBJ whole genome shotgun (WGS) entry which is preliminary data.</text>
</comment>
<gene>
    <name evidence="3" type="ORF">DASC09_028100</name>
</gene>
<accession>A0AAV5QKH5</accession>
<protein>
    <submittedName>
        <fullName evidence="3">Tda8 protein</fullName>
    </submittedName>
</protein>
<evidence type="ECO:0000313" key="4">
    <source>
        <dbReference type="Proteomes" id="UP001360560"/>
    </source>
</evidence>
<dbReference type="RefSeq" id="XP_064852485.1">
    <property type="nucleotide sequence ID" value="XM_064996413.1"/>
</dbReference>
<dbReference type="InterPro" id="IPR037524">
    <property type="entry name" value="PA14/GLEYA"/>
</dbReference>
<feature type="domain" description="PA14" evidence="2">
    <location>
        <begin position="45"/>
        <end position="230"/>
    </location>
</feature>
<dbReference type="Pfam" id="PF10528">
    <property type="entry name" value="GLEYA"/>
    <property type="match status" value="1"/>
</dbReference>
<keyword evidence="4" id="KW-1185">Reference proteome</keyword>
<dbReference type="AlphaFoldDB" id="A0AAV5QKH5"/>
<organism evidence="3 4">
    <name type="scientific">Saccharomycopsis crataegensis</name>
    <dbReference type="NCBI Taxonomy" id="43959"/>
    <lineage>
        <taxon>Eukaryota</taxon>
        <taxon>Fungi</taxon>
        <taxon>Dikarya</taxon>
        <taxon>Ascomycota</taxon>
        <taxon>Saccharomycotina</taxon>
        <taxon>Saccharomycetes</taxon>
        <taxon>Saccharomycopsidaceae</taxon>
        <taxon>Saccharomycopsis</taxon>
    </lineage>
</organism>
<dbReference type="EMBL" id="BTFZ01000006">
    <property type="protein sequence ID" value="GMM35485.1"/>
    <property type="molecule type" value="Genomic_DNA"/>
</dbReference>
<name>A0AAV5QKH5_9ASCO</name>
<dbReference type="Gene3D" id="2.60.120.1560">
    <property type="match status" value="1"/>
</dbReference>